<keyword evidence="2" id="KW-1185">Reference proteome</keyword>
<dbReference type="RefSeq" id="WP_090051788.1">
    <property type="nucleotide sequence ID" value="NZ_FNCC01000009.1"/>
</dbReference>
<name>A0A1G7VCF7_9PSEU</name>
<organism evidence="1 2">
    <name type="scientific">Lentzea fradiae</name>
    <dbReference type="NCBI Taxonomy" id="200378"/>
    <lineage>
        <taxon>Bacteria</taxon>
        <taxon>Bacillati</taxon>
        <taxon>Actinomycetota</taxon>
        <taxon>Actinomycetes</taxon>
        <taxon>Pseudonocardiales</taxon>
        <taxon>Pseudonocardiaceae</taxon>
        <taxon>Lentzea</taxon>
    </lineage>
</organism>
<dbReference type="EMBL" id="FNCC01000009">
    <property type="protein sequence ID" value="SDG57434.1"/>
    <property type="molecule type" value="Genomic_DNA"/>
</dbReference>
<dbReference type="OrthoDB" id="3697835at2"/>
<dbReference type="Proteomes" id="UP000199623">
    <property type="component" value="Unassembled WGS sequence"/>
</dbReference>
<dbReference type="AlphaFoldDB" id="A0A1G7VCF7"/>
<evidence type="ECO:0000313" key="1">
    <source>
        <dbReference type="EMBL" id="SDG57434.1"/>
    </source>
</evidence>
<accession>A0A1G7VCF7</accession>
<reference evidence="2" key="1">
    <citation type="submission" date="2016-10" db="EMBL/GenBank/DDBJ databases">
        <authorList>
            <person name="Varghese N."/>
            <person name="Submissions S."/>
        </authorList>
    </citation>
    <scope>NUCLEOTIDE SEQUENCE [LARGE SCALE GENOMIC DNA]</scope>
    <source>
        <strain evidence="2">CGMCC 4.3506</strain>
    </source>
</reference>
<dbReference type="STRING" id="200378.SAMN05216553_109149"/>
<protein>
    <submittedName>
        <fullName evidence="1">Uncharacterized protein</fullName>
    </submittedName>
</protein>
<gene>
    <name evidence="1" type="ORF">SAMN05216553_109149</name>
</gene>
<evidence type="ECO:0000313" key="2">
    <source>
        <dbReference type="Proteomes" id="UP000199623"/>
    </source>
</evidence>
<sequence>MADIAGKARAEQTEVTLRSKTMVLDFEGECRVERTGDSVRLSGLRLVAELPDPGGREDGGTVVLEQTGDSRQTGEEVAVPIGATVAQPDGEVKLIADVRWTAESAGDLVAADDEIGFVLAEAPESTVLFVRNLRVKSS</sequence>
<proteinExistence type="predicted"/>